<protein>
    <submittedName>
        <fullName evidence="3">Omega-6 fatty acid desaturase (Delta-12 desaturase)</fullName>
    </submittedName>
</protein>
<dbReference type="STRING" id="692418.SAMN04488029_0766"/>
<dbReference type="Proteomes" id="UP000192472">
    <property type="component" value="Unassembled WGS sequence"/>
</dbReference>
<name>A0A1W2G750_REIFA</name>
<evidence type="ECO:0000256" key="1">
    <source>
        <dbReference type="SAM" id="Phobius"/>
    </source>
</evidence>
<evidence type="ECO:0000313" key="4">
    <source>
        <dbReference type="Proteomes" id="UP000192472"/>
    </source>
</evidence>
<dbReference type="PANTHER" id="PTHR19353:SF73">
    <property type="entry name" value="FATTY ACID DESATURASE"/>
    <property type="match status" value="1"/>
</dbReference>
<dbReference type="GO" id="GO:0006629">
    <property type="term" value="P:lipid metabolic process"/>
    <property type="evidence" value="ECO:0007669"/>
    <property type="project" value="InterPro"/>
</dbReference>
<dbReference type="Pfam" id="PF00487">
    <property type="entry name" value="FA_desaturase"/>
    <property type="match status" value="1"/>
</dbReference>
<feature type="transmembrane region" description="Helical" evidence="1">
    <location>
        <begin position="151"/>
        <end position="168"/>
    </location>
</feature>
<evidence type="ECO:0000259" key="2">
    <source>
        <dbReference type="Pfam" id="PF00487"/>
    </source>
</evidence>
<organism evidence="3 4">
    <name type="scientific">Reichenbachiella faecimaris</name>
    <dbReference type="NCBI Taxonomy" id="692418"/>
    <lineage>
        <taxon>Bacteria</taxon>
        <taxon>Pseudomonadati</taxon>
        <taxon>Bacteroidota</taxon>
        <taxon>Cytophagia</taxon>
        <taxon>Cytophagales</taxon>
        <taxon>Reichenbachiellaceae</taxon>
        <taxon>Reichenbachiella</taxon>
    </lineage>
</organism>
<feature type="transmembrane region" description="Helical" evidence="1">
    <location>
        <begin position="92"/>
        <end position="109"/>
    </location>
</feature>
<accession>A0A1W2G750</accession>
<sequence>MSDIEIKAFAKEMMATLQKYKQTSYTKAIWQICNSMIPFVAIWIAMYWAFSYNLFLFFGLGIVNAFFLVRIFIIQHDCGHHSFVKSKKWRNAIGFVCSIFSAMPYEYWADAHAFHHNHNGKLETRDIGDINTLTVKEYQEMGTWDRVKYQIFRFPIVTFMIGPIIYFIRNMRLPLVVLENKKSRAFWSVMINNVVVIGGVVALCMIFNWQAILATYLTVLYLFSIIAIWFFFVQHQHEDGYKRWENDWDHFVSAVKGSTYYKLPGLVNWLTGNIGVHHIHHLYSAIPNYNLVKCIKENPEFSKYTTIVTFWESLKYMNHKLWDEDAQRMITFGEYKKLYKMAA</sequence>
<reference evidence="3 4" key="1">
    <citation type="submission" date="2017-04" db="EMBL/GenBank/DDBJ databases">
        <authorList>
            <person name="Afonso C.L."/>
            <person name="Miller P.J."/>
            <person name="Scott M.A."/>
            <person name="Spackman E."/>
            <person name="Goraichik I."/>
            <person name="Dimitrov K.M."/>
            <person name="Suarez D.L."/>
            <person name="Swayne D.E."/>
        </authorList>
    </citation>
    <scope>NUCLEOTIDE SEQUENCE [LARGE SCALE GENOMIC DNA]</scope>
    <source>
        <strain evidence="3 4">DSM 26133</strain>
    </source>
</reference>
<keyword evidence="1" id="KW-0472">Membrane</keyword>
<dbReference type="PANTHER" id="PTHR19353">
    <property type="entry name" value="FATTY ACID DESATURASE 2"/>
    <property type="match status" value="1"/>
</dbReference>
<feature type="domain" description="Fatty acid desaturase" evidence="2">
    <location>
        <begin position="56"/>
        <end position="301"/>
    </location>
</feature>
<keyword evidence="1" id="KW-0812">Transmembrane</keyword>
<keyword evidence="1" id="KW-1133">Transmembrane helix</keyword>
<dbReference type="GO" id="GO:0016020">
    <property type="term" value="C:membrane"/>
    <property type="evidence" value="ECO:0007669"/>
    <property type="project" value="TreeGrafter"/>
</dbReference>
<dbReference type="InterPro" id="IPR012171">
    <property type="entry name" value="Fatty_acid_desaturase"/>
</dbReference>
<feature type="transmembrane region" description="Helical" evidence="1">
    <location>
        <begin position="189"/>
        <end position="209"/>
    </location>
</feature>
<dbReference type="InterPro" id="IPR005804">
    <property type="entry name" value="FA_desaturase_dom"/>
</dbReference>
<proteinExistence type="predicted"/>
<dbReference type="CDD" id="cd03507">
    <property type="entry name" value="Delta12-FADS-like"/>
    <property type="match status" value="1"/>
</dbReference>
<evidence type="ECO:0000313" key="3">
    <source>
        <dbReference type="EMBL" id="SMD32421.1"/>
    </source>
</evidence>
<keyword evidence="4" id="KW-1185">Reference proteome</keyword>
<dbReference type="EMBL" id="FWYF01000001">
    <property type="protein sequence ID" value="SMD32421.1"/>
    <property type="molecule type" value="Genomic_DNA"/>
</dbReference>
<gene>
    <name evidence="3" type="ORF">SAMN04488029_0766</name>
</gene>
<dbReference type="OrthoDB" id="9769653at2"/>
<feature type="transmembrane region" description="Helical" evidence="1">
    <location>
        <begin position="28"/>
        <end position="48"/>
    </location>
</feature>
<feature type="transmembrane region" description="Helical" evidence="1">
    <location>
        <begin position="215"/>
        <end position="233"/>
    </location>
</feature>
<dbReference type="AlphaFoldDB" id="A0A1W2G750"/>
<feature type="transmembrane region" description="Helical" evidence="1">
    <location>
        <begin position="54"/>
        <end position="72"/>
    </location>
</feature>
<dbReference type="GO" id="GO:0016717">
    <property type="term" value="F:oxidoreductase activity, acting on paired donors, with oxidation of a pair of donors resulting in the reduction of molecular oxygen to two molecules of water"/>
    <property type="evidence" value="ECO:0007669"/>
    <property type="project" value="TreeGrafter"/>
</dbReference>